<dbReference type="RefSeq" id="WP_208849644.1">
    <property type="nucleotide sequence ID" value="NZ_JAGGDJ010000024.1"/>
</dbReference>
<name>A0ABS3WF18_9BACL</name>
<feature type="chain" id="PRO_5045520705" evidence="1">
    <location>
        <begin position="29"/>
        <end position="448"/>
    </location>
</feature>
<keyword evidence="3" id="KW-1185">Reference proteome</keyword>
<organism evidence="2 3">
    <name type="scientific">Paenibacillus artemisiicola</name>
    <dbReference type="NCBI Taxonomy" id="1172618"/>
    <lineage>
        <taxon>Bacteria</taxon>
        <taxon>Bacillati</taxon>
        <taxon>Bacillota</taxon>
        <taxon>Bacilli</taxon>
        <taxon>Bacillales</taxon>
        <taxon>Paenibacillaceae</taxon>
        <taxon>Paenibacillus</taxon>
    </lineage>
</organism>
<dbReference type="InterPro" id="IPR006059">
    <property type="entry name" value="SBP"/>
</dbReference>
<dbReference type="Gene3D" id="3.40.190.10">
    <property type="entry name" value="Periplasmic binding protein-like II"/>
    <property type="match status" value="2"/>
</dbReference>
<reference evidence="2 3" key="1">
    <citation type="submission" date="2021-03" db="EMBL/GenBank/DDBJ databases">
        <title>Paenibacillus artemisicola MWE-103 whole genome sequence.</title>
        <authorList>
            <person name="Ham Y.J."/>
        </authorList>
    </citation>
    <scope>NUCLEOTIDE SEQUENCE [LARGE SCALE GENOMIC DNA]</scope>
    <source>
        <strain evidence="2 3">MWE-103</strain>
    </source>
</reference>
<dbReference type="InterPro" id="IPR050490">
    <property type="entry name" value="Bact_solute-bd_prot1"/>
</dbReference>
<gene>
    <name evidence="2" type="ORF">I8J29_22045</name>
</gene>
<accession>A0ABS3WF18</accession>
<sequence length="448" mass="48635">MKKKTSALSVVALSAVLLSACSTGQGTATNNSGNAGGNNANAGGVTTIEFWAAPNPTQQAYWTEMAKAYQAVNDKVKINVSAMKESPTSEAGIQAAIAAKSAPTMSENINRGFAAQLADSQALVPLDTIAGFSDVIASRDMSKTIEPWKFADGHQYVLPIYSNAMLFGWRLDTLKELGYDAPPKTYSEVLEVTKKLKAKYGDKKYLWAKADLADPTAWKRWFDFYMLYDAASNGNKFIEGSSFTGDQKAGEQVLTFVDDLRKEKGLLARQATDPFENGVGIFTDVGPWTFTTWAQKYPNLKYNDTYTLSMPPVPDGVDPAQSKTFADTKGLVVYASASKAQQEAAVGFIKWVYSDAANDAKWFKDTNLPPARDDLSANEAFKPILDANPQLKPYAENVPNAIPPMDNAKYNDLQTIIGSEAFNKVVKGEIAPAEGWAAMKAALEKALK</sequence>
<keyword evidence="1" id="KW-0732">Signal</keyword>
<comment type="caution">
    <text evidence="2">The sequence shown here is derived from an EMBL/GenBank/DDBJ whole genome shotgun (WGS) entry which is preliminary data.</text>
</comment>
<protein>
    <submittedName>
        <fullName evidence="2">Extracellular solute-binding protein</fullName>
    </submittedName>
</protein>
<dbReference type="PROSITE" id="PS51257">
    <property type="entry name" value="PROKAR_LIPOPROTEIN"/>
    <property type="match status" value="1"/>
</dbReference>
<evidence type="ECO:0000313" key="2">
    <source>
        <dbReference type="EMBL" id="MBO7746904.1"/>
    </source>
</evidence>
<proteinExistence type="predicted"/>
<dbReference type="SUPFAM" id="SSF53850">
    <property type="entry name" value="Periplasmic binding protein-like II"/>
    <property type="match status" value="1"/>
</dbReference>
<feature type="signal peptide" evidence="1">
    <location>
        <begin position="1"/>
        <end position="28"/>
    </location>
</feature>
<dbReference type="Proteomes" id="UP000670947">
    <property type="component" value="Unassembled WGS sequence"/>
</dbReference>
<evidence type="ECO:0000313" key="3">
    <source>
        <dbReference type="Proteomes" id="UP000670947"/>
    </source>
</evidence>
<dbReference type="PANTHER" id="PTHR43649">
    <property type="entry name" value="ARABINOSE-BINDING PROTEIN-RELATED"/>
    <property type="match status" value="1"/>
</dbReference>
<evidence type="ECO:0000256" key="1">
    <source>
        <dbReference type="SAM" id="SignalP"/>
    </source>
</evidence>
<dbReference type="Pfam" id="PF01547">
    <property type="entry name" value="SBP_bac_1"/>
    <property type="match status" value="1"/>
</dbReference>
<dbReference type="PANTHER" id="PTHR43649:SF13">
    <property type="entry name" value="CARBOHYDRATE ABC TRANSPORTER SUBSTRATE-BINDING PROTEIN"/>
    <property type="match status" value="1"/>
</dbReference>
<dbReference type="EMBL" id="JAGGDJ010000024">
    <property type="protein sequence ID" value="MBO7746904.1"/>
    <property type="molecule type" value="Genomic_DNA"/>
</dbReference>